<evidence type="ECO:0000256" key="1">
    <source>
        <dbReference type="ARBA" id="ARBA00004123"/>
    </source>
</evidence>
<reference evidence="9 10" key="1">
    <citation type="submission" date="2024-05" db="EMBL/GenBank/DDBJ databases">
        <authorList>
            <person name="Wallberg A."/>
        </authorList>
    </citation>
    <scope>NUCLEOTIDE SEQUENCE [LARGE SCALE GENOMIC DNA]</scope>
</reference>
<keyword evidence="6" id="KW-0804">Transcription</keyword>
<evidence type="ECO:0000313" key="10">
    <source>
        <dbReference type="Proteomes" id="UP001497623"/>
    </source>
</evidence>
<evidence type="ECO:0000256" key="5">
    <source>
        <dbReference type="ARBA" id="ARBA00023159"/>
    </source>
</evidence>
<evidence type="ECO:0000256" key="7">
    <source>
        <dbReference type="ARBA" id="ARBA00023242"/>
    </source>
</evidence>
<sequence>MTLLRALHWAKKKESIASGVLSGTVLPIKCLIGSSATTHLLAYLSSRMKFLALESCFANEASGTWTPLMAKNRQHNILSARRLETHCALAAESSPPRLRRSSAYDVTALVSVAFILLYIKSTIKDVRKPTAAHRESVLPVMNLLISGKSRDLLLAAAAALGKLHIFAQKFVKFNQLSMDPQPGETSQQAANRALMFDVSFLLLCHIAQLYGIDVVVSDSCDTFVEKWMKENMPEPGRVKAPLNKIHTDQTAIEEFIRKMEQQESEMKYSMVRWSEACQIAGVTLRECVSAVTQRSGIMQFVKGLLDRMRQHLCCLPLAVATWLCSHVQAVDGDQANHPITLLQYLQTSINDQDT</sequence>
<dbReference type="GO" id="GO:0016592">
    <property type="term" value="C:mediator complex"/>
    <property type="evidence" value="ECO:0007669"/>
    <property type="project" value="InterPro"/>
</dbReference>
<keyword evidence="5" id="KW-0010">Activator</keyword>
<evidence type="ECO:0000256" key="2">
    <source>
        <dbReference type="ARBA" id="ARBA00007864"/>
    </source>
</evidence>
<dbReference type="GO" id="GO:0003712">
    <property type="term" value="F:transcription coregulator activity"/>
    <property type="evidence" value="ECO:0007669"/>
    <property type="project" value="TreeGrafter"/>
</dbReference>
<evidence type="ECO:0000256" key="6">
    <source>
        <dbReference type="ARBA" id="ARBA00023163"/>
    </source>
</evidence>
<keyword evidence="10" id="KW-1185">Reference proteome</keyword>
<keyword evidence="7" id="KW-0539">Nucleus</keyword>
<organism evidence="9 10">
    <name type="scientific">Meganyctiphanes norvegica</name>
    <name type="common">Northern krill</name>
    <name type="synonym">Thysanopoda norvegica</name>
    <dbReference type="NCBI Taxonomy" id="48144"/>
    <lineage>
        <taxon>Eukaryota</taxon>
        <taxon>Metazoa</taxon>
        <taxon>Ecdysozoa</taxon>
        <taxon>Arthropoda</taxon>
        <taxon>Crustacea</taxon>
        <taxon>Multicrustacea</taxon>
        <taxon>Malacostraca</taxon>
        <taxon>Eumalacostraca</taxon>
        <taxon>Eucarida</taxon>
        <taxon>Euphausiacea</taxon>
        <taxon>Euphausiidae</taxon>
        <taxon>Meganyctiphanes</taxon>
    </lineage>
</organism>
<dbReference type="PANTHER" id="PTHR12898">
    <property type="entry name" value="MEDIATOR OF RNA POLYMERASE II TRANSCRIPTION SUBUNIT 24"/>
    <property type="match status" value="1"/>
</dbReference>
<feature type="non-terminal residue" evidence="9">
    <location>
        <position position="354"/>
    </location>
</feature>
<gene>
    <name evidence="9" type="ORF">MNOR_LOCUS10084</name>
</gene>
<protein>
    <recommendedName>
        <fullName evidence="3">Mediator of RNA polymerase II transcription subunit 24</fullName>
    </recommendedName>
    <alternativeName>
        <fullName evidence="8">Mediator complex subunit 24</fullName>
    </alternativeName>
</protein>
<evidence type="ECO:0000256" key="4">
    <source>
        <dbReference type="ARBA" id="ARBA00023015"/>
    </source>
</evidence>
<dbReference type="AlphaFoldDB" id="A0AAV2QDV9"/>
<accession>A0AAV2QDV9</accession>
<dbReference type="EMBL" id="CAXKWB010005007">
    <property type="protein sequence ID" value="CAL4076215.1"/>
    <property type="molecule type" value="Genomic_DNA"/>
</dbReference>
<evidence type="ECO:0000313" key="9">
    <source>
        <dbReference type="EMBL" id="CAL4076215.1"/>
    </source>
</evidence>
<comment type="caution">
    <text evidence="9">The sequence shown here is derived from an EMBL/GenBank/DDBJ whole genome shotgun (WGS) entry which is preliminary data.</text>
</comment>
<proteinExistence type="inferred from homology"/>
<dbReference type="PANTHER" id="PTHR12898:SF1">
    <property type="entry name" value="MEDIATOR OF RNA POLYMERASE II TRANSCRIPTION SUBUNIT 24"/>
    <property type="match status" value="1"/>
</dbReference>
<name>A0AAV2QDV9_MEGNR</name>
<comment type="subcellular location">
    <subcellularLocation>
        <location evidence="1">Nucleus</location>
    </subcellularLocation>
</comment>
<dbReference type="InterPro" id="IPR021429">
    <property type="entry name" value="Mediator_Med24"/>
</dbReference>
<dbReference type="GO" id="GO:0060261">
    <property type="term" value="P:positive regulation of transcription initiation by RNA polymerase II"/>
    <property type="evidence" value="ECO:0007669"/>
    <property type="project" value="TreeGrafter"/>
</dbReference>
<dbReference type="Pfam" id="PF11277">
    <property type="entry name" value="Med24_N"/>
    <property type="match status" value="1"/>
</dbReference>
<comment type="similarity">
    <text evidence="2">Belongs to the Mediator complex subunit 24 family.</text>
</comment>
<evidence type="ECO:0000256" key="8">
    <source>
        <dbReference type="ARBA" id="ARBA00031960"/>
    </source>
</evidence>
<dbReference type="Proteomes" id="UP001497623">
    <property type="component" value="Unassembled WGS sequence"/>
</dbReference>
<keyword evidence="4" id="KW-0805">Transcription regulation</keyword>
<evidence type="ECO:0000256" key="3">
    <source>
        <dbReference type="ARBA" id="ARBA00019693"/>
    </source>
</evidence>